<evidence type="ECO:0000313" key="2">
    <source>
        <dbReference type="EMBL" id="MFC3109459.1"/>
    </source>
</evidence>
<dbReference type="Gene3D" id="3.40.50.880">
    <property type="match status" value="1"/>
</dbReference>
<proteinExistence type="predicted"/>
<keyword evidence="3" id="KW-1185">Reference proteome</keyword>
<gene>
    <name evidence="2" type="ORF">ACFOFO_16070</name>
</gene>
<comment type="caution">
    <text evidence="2">The sequence shown here is derived from an EMBL/GenBank/DDBJ whole genome shotgun (WGS) entry which is preliminary data.</text>
</comment>
<feature type="chain" id="PRO_5045258550" evidence="1">
    <location>
        <begin position="37"/>
        <end position="186"/>
    </location>
</feature>
<dbReference type="InterPro" id="IPR029062">
    <property type="entry name" value="Class_I_gatase-like"/>
</dbReference>
<accession>A0ABV7F396</accession>
<dbReference type="Proteomes" id="UP001595530">
    <property type="component" value="Unassembled WGS sequence"/>
</dbReference>
<dbReference type="EMBL" id="JBHRTP010000052">
    <property type="protein sequence ID" value="MFC3109459.1"/>
    <property type="molecule type" value="Genomic_DNA"/>
</dbReference>
<feature type="signal peptide" evidence="1">
    <location>
        <begin position="1"/>
        <end position="36"/>
    </location>
</feature>
<evidence type="ECO:0000313" key="3">
    <source>
        <dbReference type="Proteomes" id="UP001595530"/>
    </source>
</evidence>
<name>A0ABV7F396_9BURK</name>
<sequence>MKDLDIHAFKAVLNFVRGLALTTMGLLMGASLTANAASKTKLSVFTTGTPAVGLPCAPSTPSAVLMGGGTDVSQAYTWMINKANCGATPAHLGNVVVLRSTGNGDYDKYIYKLGPVAAVQTLVVPDRAAANDPTLNSYIQNAAVIWIAGGDQSVYYAQWKGTLLENLVQQQIRNYNSHLAARVRAS</sequence>
<dbReference type="RefSeq" id="WP_390329265.1">
    <property type="nucleotide sequence ID" value="NZ_JBHRTP010000052.1"/>
</dbReference>
<keyword evidence="1" id="KW-0732">Signal</keyword>
<reference evidence="3" key="1">
    <citation type="journal article" date="2019" name="Int. J. Syst. Evol. Microbiol.">
        <title>The Global Catalogue of Microorganisms (GCM) 10K type strain sequencing project: providing services to taxonomists for standard genome sequencing and annotation.</title>
        <authorList>
            <consortium name="The Broad Institute Genomics Platform"/>
            <consortium name="The Broad Institute Genome Sequencing Center for Infectious Disease"/>
            <person name="Wu L."/>
            <person name="Ma J."/>
        </authorList>
    </citation>
    <scope>NUCLEOTIDE SEQUENCE [LARGE SCALE GENOMIC DNA]</scope>
    <source>
        <strain evidence="3">KCTC 42986</strain>
    </source>
</reference>
<evidence type="ECO:0000256" key="1">
    <source>
        <dbReference type="SAM" id="SignalP"/>
    </source>
</evidence>
<protein>
    <submittedName>
        <fullName evidence="2">Uncharacterized protein</fullName>
    </submittedName>
</protein>
<organism evidence="2 3">
    <name type="scientific">Undibacterium arcticum</name>
    <dbReference type="NCBI Taxonomy" id="1762892"/>
    <lineage>
        <taxon>Bacteria</taxon>
        <taxon>Pseudomonadati</taxon>
        <taxon>Pseudomonadota</taxon>
        <taxon>Betaproteobacteria</taxon>
        <taxon>Burkholderiales</taxon>
        <taxon>Oxalobacteraceae</taxon>
        <taxon>Undibacterium</taxon>
    </lineage>
</organism>